<feature type="domain" description="ABC transporter" evidence="11">
    <location>
        <begin position="412"/>
        <end position="648"/>
    </location>
</feature>
<feature type="transmembrane region" description="Helical" evidence="10">
    <location>
        <begin position="134"/>
        <end position="153"/>
    </location>
</feature>
<dbReference type="SUPFAM" id="SSF90123">
    <property type="entry name" value="ABC transporter transmembrane region"/>
    <property type="match status" value="2"/>
</dbReference>
<dbReference type="SUPFAM" id="SSF52540">
    <property type="entry name" value="P-loop containing nucleoside triphosphate hydrolases"/>
    <property type="match status" value="2"/>
</dbReference>
<keyword evidence="4 10" id="KW-0812">Transmembrane</keyword>
<dbReference type="CDD" id="cd18577">
    <property type="entry name" value="ABC_6TM_Pgp_ABCB1_D1_like"/>
    <property type="match status" value="1"/>
</dbReference>
<evidence type="ECO:0000256" key="3">
    <source>
        <dbReference type="ARBA" id="ARBA00022448"/>
    </source>
</evidence>
<evidence type="ECO:0000256" key="2">
    <source>
        <dbReference type="ARBA" id="ARBA00007577"/>
    </source>
</evidence>
<dbReference type="InterPro" id="IPR036640">
    <property type="entry name" value="ABC1_TM_sf"/>
</dbReference>
<dbReference type="Gene3D" id="1.20.1560.10">
    <property type="entry name" value="ABC transporter type 1, transmembrane domain"/>
    <property type="match status" value="1"/>
</dbReference>
<dbReference type="PROSITE" id="PS50929">
    <property type="entry name" value="ABC_TM1F"/>
    <property type="match status" value="2"/>
</dbReference>
<dbReference type="GO" id="GO:0015421">
    <property type="term" value="F:ABC-type oligopeptide transporter activity"/>
    <property type="evidence" value="ECO:0007669"/>
    <property type="project" value="TreeGrafter"/>
</dbReference>
<dbReference type="Pfam" id="PF00005">
    <property type="entry name" value="ABC_tran"/>
    <property type="match status" value="2"/>
</dbReference>
<evidence type="ECO:0000256" key="4">
    <source>
        <dbReference type="ARBA" id="ARBA00022692"/>
    </source>
</evidence>
<comment type="subcellular location">
    <subcellularLocation>
        <location evidence="1">Membrane</location>
        <topology evidence="1">Multi-pass membrane protein</topology>
    </subcellularLocation>
</comment>
<feature type="transmembrane region" description="Helical" evidence="10">
    <location>
        <begin position="829"/>
        <end position="847"/>
    </location>
</feature>
<feature type="transmembrane region" description="Helical" evidence="10">
    <location>
        <begin position="312"/>
        <end position="336"/>
    </location>
</feature>
<dbReference type="CDD" id="cd03249">
    <property type="entry name" value="ABC_MTABC3_MDL1_MDL2"/>
    <property type="match status" value="2"/>
</dbReference>
<evidence type="ECO:0000256" key="6">
    <source>
        <dbReference type="ARBA" id="ARBA00022741"/>
    </source>
</evidence>
<evidence type="ECO:0000256" key="1">
    <source>
        <dbReference type="ARBA" id="ARBA00004141"/>
    </source>
</evidence>
<gene>
    <name evidence="13" type="primary">ABCB1_0</name>
    <name evidence="13" type="ORF">g.87538</name>
</gene>
<keyword evidence="9 10" id="KW-0472">Membrane</keyword>
<keyword evidence="5" id="KW-0677">Repeat</keyword>
<dbReference type="PANTHER" id="PTHR43394:SF27">
    <property type="entry name" value="ATP-DEPENDENT TRANSLOCASE ABCB1-LIKE"/>
    <property type="match status" value="1"/>
</dbReference>
<proteinExistence type="inferred from homology"/>
<dbReference type="GO" id="GO:0005743">
    <property type="term" value="C:mitochondrial inner membrane"/>
    <property type="evidence" value="ECO:0007669"/>
    <property type="project" value="TreeGrafter"/>
</dbReference>
<dbReference type="PROSITE" id="PS00211">
    <property type="entry name" value="ABC_TRANSPORTER_1"/>
    <property type="match status" value="2"/>
</dbReference>
<accession>A0A146L3B6</accession>
<sequence length="1271" mass="140268">MEYNLSSNEKTKLLESPHLYGSISRSDGKESKDKQTRYGLAGLFRYASKVDFLLMLGGTLCAIIVGSAGPVLGLVFGSMTNAFTRASKYGFVEDSSNSNFSYLDDNTPSATITLSYVDASPVPKDLFMSQMNTFSLYYLFIGIAVLVSEYLEIWQWELACERQVFKLRKIFFSQVLRQDVEWFDTNDYGDLASKLSDDLERVREGLGHKFAISIQYLSTLVTGLAVGFYANWRLTCVLIAVAPLVGGSSAYMARTLSGGAAREQLRYSYASKVAEETLTCLRTVAAFGGEKLEMKRYDEAIEKGKRETMKKYYLISFSMCFVLFVTYSTYGLAFWYSATLVMNGTATIGSVFTVFFAVLTGALGIGPLLPYINSVFTAIGSSEVILDIIDRRPHIDPYSDSGIKPEKLTGKIEFRDVRFTYPTRRRVQVISGLNFVVEPGQTVAFIGSSGAGKSTIVNLLMRFYDVTHGEILLDGRDIRTLNLKWLRQNIGIVSQEPVLFGVSIADNIRYGREGVSMEDIIRASTVANAHIFIKDLPEGYDTQVGDRGTQLSGGQKQRIAIARALVRDPKILLLDEATSALDAKSESIVQDALDAAKKGRTTFIIAHRLSTIKDSDTIFAMKDGKAVESGTHKELMKMKGLYYDLVKMQKKEEKNKQDKEKEDEYEITLDRLSLGTPRTSIAESTKGKKSSQSVVWRILKINLPEWRYLTLGFVNCGIEGVITPVFAFLYAQVFTTFQLSNDELMKVVPIWTSVFVGLGVVSGINMAFRIMSMSYGVEQLLGRMRTLCFSNIIKQQPSWFDDEDNSIGTLSTLLAREAPIIKSCSGLRVGQLVSSGFTLIAALGIAVVYGWKLALILALCVPVLVYTGYKQASSLRQSLIINNEGMTLSGKIASEGVQQVKTVQSLGSQEMFLNVYAAALEEPYRENKKQALWLALTCAIAYAIPYLVYAAAFKLGSYLIIIHEMTPADVYRVFFALSMSASTIGGSAAYYQDLGKGKAAADAMLKIMDRKSDADPTSDDGVEHEAKGNISFENIHFSYPMRPDVKILQGLNLTVSAGETVALVGESGCGKSTIISLLERFYTPSSGKIKLDGVDLEKIKLSSLRKQMGIVTQEPVLFCGTIKSNITYGAIDREVTDNEIIEAAKLANIHDFICSLPLGYETPCGERGTQLSGGQKQRIAIARALLRNPKILLLDEATSALDVESEKVVQLALDRAREGRTSLVVSHRLSTVQNADKIVVIQKGVVVESGNHHELMAHQGFYSQLVQKQQM</sequence>
<feature type="transmembrane region" description="Helical" evidence="10">
    <location>
        <begin position="210"/>
        <end position="231"/>
    </location>
</feature>
<dbReference type="Gene3D" id="3.40.50.300">
    <property type="entry name" value="P-loop containing nucleotide triphosphate hydrolases"/>
    <property type="match status" value="2"/>
</dbReference>
<dbReference type="PANTHER" id="PTHR43394">
    <property type="entry name" value="ATP-DEPENDENT PERMEASE MDL1, MITOCHONDRIAL"/>
    <property type="match status" value="1"/>
</dbReference>
<feature type="transmembrane region" description="Helical" evidence="10">
    <location>
        <begin position="708"/>
        <end position="730"/>
    </location>
</feature>
<dbReference type="InterPro" id="IPR003439">
    <property type="entry name" value="ABC_transporter-like_ATP-bd"/>
</dbReference>
<organism evidence="13">
    <name type="scientific">Lygus hesperus</name>
    <name type="common">Western plant bug</name>
    <dbReference type="NCBI Taxonomy" id="30085"/>
    <lineage>
        <taxon>Eukaryota</taxon>
        <taxon>Metazoa</taxon>
        <taxon>Ecdysozoa</taxon>
        <taxon>Arthropoda</taxon>
        <taxon>Hexapoda</taxon>
        <taxon>Insecta</taxon>
        <taxon>Pterygota</taxon>
        <taxon>Neoptera</taxon>
        <taxon>Paraneoptera</taxon>
        <taxon>Hemiptera</taxon>
        <taxon>Heteroptera</taxon>
        <taxon>Panheteroptera</taxon>
        <taxon>Cimicomorpha</taxon>
        <taxon>Miridae</taxon>
        <taxon>Mirini</taxon>
        <taxon>Lygus</taxon>
    </lineage>
</organism>
<dbReference type="FunFam" id="1.20.1560.10:FF:000018">
    <property type="entry name" value="ATP-binding cassette subfamily B member 11"/>
    <property type="match status" value="1"/>
</dbReference>
<feature type="transmembrane region" description="Helical" evidence="10">
    <location>
        <begin position="750"/>
        <end position="768"/>
    </location>
</feature>
<dbReference type="FunFam" id="3.40.50.300:FF:000205">
    <property type="entry name" value="ABC transporter B family member 4"/>
    <property type="match status" value="2"/>
</dbReference>
<dbReference type="AlphaFoldDB" id="A0A146L3B6"/>
<feature type="transmembrane region" description="Helical" evidence="10">
    <location>
        <begin position="52"/>
        <end position="76"/>
    </location>
</feature>
<dbReference type="GO" id="GO:0090374">
    <property type="term" value="P:oligopeptide export from mitochondrion"/>
    <property type="evidence" value="ECO:0007669"/>
    <property type="project" value="TreeGrafter"/>
</dbReference>
<dbReference type="InterPro" id="IPR017871">
    <property type="entry name" value="ABC_transporter-like_CS"/>
</dbReference>
<evidence type="ECO:0000259" key="12">
    <source>
        <dbReference type="PROSITE" id="PS50929"/>
    </source>
</evidence>
<dbReference type="PROSITE" id="PS50893">
    <property type="entry name" value="ABC_TRANSPORTER_2"/>
    <property type="match status" value="2"/>
</dbReference>
<dbReference type="GO" id="GO:0016887">
    <property type="term" value="F:ATP hydrolysis activity"/>
    <property type="evidence" value="ECO:0007669"/>
    <property type="project" value="InterPro"/>
</dbReference>
<dbReference type="EMBL" id="GDHC01016260">
    <property type="protein sequence ID" value="JAQ02369.1"/>
    <property type="molecule type" value="Transcribed_RNA"/>
</dbReference>
<dbReference type="CDD" id="cd18578">
    <property type="entry name" value="ABC_6TM_Pgp_ABCB1_D2_like"/>
    <property type="match status" value="1"/>
</dbReference>
<feature type="transmembrane region" description="Helical" evidence="10">
    <location>
        <begin position="853"/>
        <end position="869"/>
    </location>
</feature>
<evidence type="ECO:0000256" key="8">
    <source>
        <dbReference type="ARBA" id="ARBA00022989"/>
    </source>
</evidence>
<dbReference type="GO" id="GO:0005524">
    <property type="term" value="F:ATP binding"/>
    <property type="evidence" value="ECO:0007669"/>
    <property type="project" value="UniProtKB-KW"/>
</dbReference>
<dbReference type="InterPro" id="IPR027417">
    <property type="entry name" value="P-loop_NTPase"/>
</dbReference>
<evidence type="ECO:0000256" key="10">
    <source>
        <dbReference type="SAM" id="Phobius"/>
    </source>
</evidence>
<keyword evidence="7" id="KW-0067">ATP-binding</keyword>
<feature type="domain" description="ABC transporter" evidence="11">
    <location>
        <begin position="1030"/>
        <end position="1268"/>
    </location>
</feature>
<dbReference type="InterPro" id="IPR039421">
    <property type="entry name" value="Type_1_exporter"/>
</dbReference>
<dbReference type="InterPro" id="IPR011527">
    <property type="entry name" value="ABC1_TM_dom"/>
</dbReference>
<feature type="domain" description="ABC transmembrane type-1" evidence="12">
    <location>
        <begin position="56"/>
        <end position="375"/>
    </location>
</feature>
<evidence type="ECO:0000256" key="9">
    <source>
        <dbReference type="ARBA" id="ARBA00023136"/>
    </source>
</evidence>
<protein>
    <submittedName>
        <fullName evidence="13">Multidrug resistance protein 1</fullName>
    </submittedName>
</protein>
<keyword evidence="3" id="KW-0813">Transport</keyword>
<evidence type="ECO:0000256" key="7">
    <source>
        <dbReference type="ARBA" id="ARBA00022840"/>
    </source>
</evidence>
<reference evidence="13" key="1">
    <citation type="journal article" date="2016" name="Gigascience">
        <title>De novo construction of an expanded transcriptome assembly for the western tarnished plant bug, Lygus hesperus.</title>
        <authorList>
            <person name="Tassone E.E."/>
            <person name="Geib S.M."/>
            <person name="Hall B."/>
            <person name="Fabrick J.A."/>
            <person name="Brent C.S."/>
            <person name="Hull J.J."/>
        </authorList>
    </citation>
    <scope>NUCLEOTIDE SEQUENCE</scope>
</reference>
<name>A0A146L3B6_LYGHE</name>
<feature type="transmembrane region" description="Helical" evidence="10">
    <location>
        <begin position="931"/>
        <end position="953"/>
    </location>
</feature>
<dbReference type="SMART" id="SM00382">
    <property type="entry name" value="AAA"/>
    <property type="match status" value="2"/>
</dbReference>
<dbReference type="Pfam" id="PF00664">
    <property type="entry name" value="ABC_membrane"/>
    <property type="match status" value="2"/>
</dbReference>
<evidence type="ECO:0000259" key="11">
    <source>
        <dbReference type="PROSITE" id="PS50893"/>
    </source>
</evidence>
<evidence type="ECO:0000313" key="13">
    <source>
        <dbReference type="EMBL" id="JAQ02369.1"/>
    </source>
</evidence>
<dbReference type="InterPro" id="IPR003593">
    <property type="entry name" value="AAA+_ATPase"/>
</dbReference>
<comment type="similarity">
    <text evidence="2">Belongs to the ABC transporter superfamily. ABCB family. Multidrug resistance exporter (TC 3.A.1.201) subfamily.</text>
</comment>
<keyword evidence="8 10" id="KW-1133">Transmembrane helix</keyword>
<keyword evidence="6" id="KW-0547">Nucleotide-binding</keyword>
<evidence type="ECO:0000256" key="5">
    <source>
        <dbReference type="ARBA" id="ARBA00022737"/>
    </source>
</evidence>
<feature type="domain" description="ABC transmembrane type-1" evidence="12">
    <location>
        <begin position="718"/>
        <end position="996"/>
    </location>
</feature>
<feature type="transmembrane region" description="Helical" evidence="10">
    <location>
        <begin position="348"/>
        <end position="372"/>
    </location>
</feature>